<keyword evidence="6 8" id="KW-0408">Iron</keyword>
<dbReference type="InterPro" id="IPR036396">
    <property type="entry name" value="Cyt_P450_sf"/>
</dbReference>
<feature type="non-terminal residue" evidence="10">
    <location>
        <position position="1"/>
    </location>
</feature>
<keyword evidence="11" id="KW-1185">Reference proteome</keyword>
<keyword evidence="5 9" id="KW-0560">Oxidoreductase</keyword>
<evidence type="ECO:0000256" key="1">
    <source>
        <dbReference type="ARBA" id="ARBA00001971"/>
    </source>
</evidence>
<evidence type="ECO:0000256" key="3">
    <source>
        <dbReference type="ARBA" id="ARBA00022617"/>
    </source>
</evidence>
<dbReference type="InterPro" id="IPR017972">
    <property type="entry name" value="Cyt_P450_CS"/>
</dbReference>
<gene>
    <name evidence="10" type="ORF">CVT25_005608</name>
</gene>
<dbReference type="InParanoid" id="A0A409VV40"/>
<name>A0A409VV40_PSICY</name>
<dbReference type="PRINTS" id="PR00463">
    <property type="entry name" value="EP450I"/>
</dbReference>
<dbReference type="SUPFAM" id="SSF48264">
    <property type="entry name" value="Cytochrome P450"/>
    <property type="match status" value="1"/>
</dbReference>
<evidence type="ECO:0000313" key="11">
    <source>
        <dbReference type="Proteomes" id="UP000283269"/>
    </source>
</evidence>
<keyword evidence="3 8" id="KW-0349">Heme</keyword>
<protein>
    <recommendedName>
        <fullName evidence="12">Cytochrome P450</fullName>
    </recommendedName>
</protein>
<dbReference type="GO" id="GO:0020037">
    <property type="term" value="F:heme binding"/>
    <property type="evidence" value="ECO:0007669"/>
    <property type="project" value="InterPro"/>
</dbReference>
<comment type="similarity">
    <text evidence="2 9">Belongs to the cytochrome P450 family.</text>
</comment>
<evidence type="ECO:0000256" key="9">
    <source>
        <dbReference type="RuleBase" id="RU000461"/>
    </source>
</evidence>
<organism evidence="10 11">
    <name type="scientific">Psilocybe cyanescens</name>
    <dbReference type="NCBI Taxonomy" id="93625"/>
    <lineage>
        <taxon>Eukaryota</taxon>
        <taxon>Fungi</taxon>
        <taxon>Dikarya</taxon>
        <taxon>Basidiomycota</taxon>
        <taxon>Agaricomycotina</taxon>
        <taxon>Agaricomycetes</taxon>
        <taxon>Agaricomycetidae</taxon>
        <taxon>Agaricales</taxon>
        <taxon>Agaricineae</taxon>
        <taxon>Strophariaceae</taxon>
        <taxon>Psilocybe</taxon>
    </lineage>
</organism>
<dbReference type="EMBL" id="NHYD01003914">
    <property type="protein sequence ID" value="PPQ70103.1"/>
    <property type="molecule type" value="Genomic_DNA"/>
</dbReference>
<dbReference type="PRINTS" id="PR00385">
    <property type="entry name" value="P450"/>
</dbReference>
<evidence type="ECO:0008006" key="12">
    <source>
        <dbReference type="Google" id="ProtNLM"/>
    </source>
</evidence>
<proteinExistence type="inferred from homology"/>
<reference evidence="10 11" key="1">
    <citation type="journal article" date="2018" name="Evol. Lett.">
        <title>Horizontal gene cluster transfer increased hallucinogenic mushroom diversity.</title>
        <authorList>
            <person name="Reynolds H.T."/>
            <person name="Vijayakumar V."/>
            <person name="Gluck-Thaler E."/>
            <person name="Korotkin H.B."/>
            <person name="Matheny P.B."/>
            <person name="Slot J.C."/>
        </authorList>
    </citation>
    <scope>NUCLEOTIDE SEQUENCE [LARGE SCALE GENOMIC DNA]</scope>
    <source>
        <strain evidence="10 11">2631</strain>
    </source>
</reference>
<keyword evidence="7 9" id="KW-0503">Monooxygenase</keyword>
<evidence type="ECO:0000256" key="6">
    <source>
        <dbReference type="ARBA" id="ARBA00023004"/>
    </source>
</evidence>
<dbReference type="InterPro" id="IPR002401">
    <property type="entry name" value="Cyt_P450_E_grp-I"/>
</dbReference>
<dbReference type="GO" id="GO:0005506">
    <property type="term" value="F:iron ion binding"/>
    <property type="evidence" value="ECO:0007669"/>
    <property type="project" value="InterPro"/>
</dbReference>
<comment type="cofactor">
    <cofactor evidence="1 8">
        <name>heme</name>
        <dbReference type="ChEBI" id="CHEBI:30413"/>
    </cofactor>
</comment>
<keyword evidence="4 8" id="KW-0479">Metal-binding</keyword>
<dbReference type="PANTHER" id="PTHR24287">
    <property type="entry name" value="P450, PUTATIVE (EUROFUNG)-RELATED"/>
    <property type="match status" value="1"/>
</dbReference>
<evidence type="ECO:0000256" key="4">
    <source>
        <dbReference type="ARBA" id="ARBA00022723"/>
    </source>
</evidence>
<dbReference type="GO" id="GO:0004497">
    <property type="term" value="F:monooxygenase activity"/>
    <property type="evidence" value="ECO:0007669"/>
    <property type="project" value="UniProtKB-KW"/>
</dbReference>
<dbReference type="InterPro" id="IPR001128">
    <property type="entry name" value="Cyt_P450"/>
</dbReference>
<dbReference type="AlphaFoldDB" id="A0A409VV40"/>
<dbReference type="Gene3D" id="1.10.630.10">
    <property type="entry name" value="Cytochrome P450"/>
    <property type="match status" value="1"/>
</dbReference>
<evidence type="ECO:0000313" key="10">
    <source>
        <dbReference type="EMBL" id="PPQ70103.1"/>
    </source>
</evidence>
<comment type="caution">
    <text evidence="10">The sequence shown here is derived from an EMBL/GenBank/DDBJ whole genome shotgun (WGS) entry which is preliminary data.</text>
</comment>
<dbReference type="PANTHER" id="PTHR24287:SF1">
    <property type="entry name" value="P450, PUTATIVE (EUROFUNG)-RELATED"/>
    <property type="match status" value="1"/>
</dbReference>
<dbReference type="InterPro" id="IPR047146">
    <property type="entry name" value="Cyt_P450_E_CYP52_fungi"/>
</dbReference>
<evidence type="ECO:0000256" key="2">
    <source>
        <dbReference type="ARBA" id="ARBA00010617"/>
    </source>
</evidence>
<dbReference type="GO" id="GO:0016705">
    <property type="term" value="F:oxidoreductase activity, acting on paired donors, with incorporation or reduction of molecular oxygen"/>
    <property type="evidence" value="ECO:0007669"/>
    <property type="project" value="InterPro"/>
</dbReference>
<dbReference type="Pfam" id="PF00067">
    <property type="entry name" value="p450"/>
    <property type="match status" value="1"/>
</dbReference>
<feature type="binding site" description="axial binding residue" evidence="8">
    <location>
        <position position="405"/>
    </location>
    <ligand>
        <name>heme</name>
        <dbReference type="ChEBI" id="CHEBI:30413"/>
    </ligand>
    <ligandPart>
        <name>Fe</name>
        <dbReference type="ChEBI" id="CHEBI:18248"/>
    </ligandPart>
</feature>
<dbReference type="OrthoDB" id="1470350at2759"/>
<evidence type="ECO:0000256" key="7">
    <source>
        <dbReference type="ARBA" id="ARBA00023033"/>
    </source>
</evidence>
<dbReference type="STRING" id="93625.A0A409VV40"/>
<dbReference type="PROSITE" id="PS00086">
    <property type="entry name" value="CYTOCHROME_P450"/>
    <property type="match status" value="1"/>
</dbReference>
<evidence type="ECO:0000256" key="8">
    <source>
        <dbReference type="PIRSR" id="PIRSR602401-1"/>
    </source>
</evidence>
<evidence type="ECO:0000256" key="5">
    <source>
        <dbReference type="ARBA" id="ARBA00023002"/>
    </source>
</evidence>
<accession>A0A409VV40</accession>
<sequence>DFSCFPDAFLGIAEVLLRWNQEYGNVVNIDLSTSISLLTNEPDHVKTILATQFDSFAKGSLFISQIDSLFGEGVFNSDGEMWKFHRSMTRPFFTRERISDFEIYDRNWDISLKLAKGRLAEGYSIDIQDLIARFTLDSATEFLFGGNVGSLSAGIPYHPSVVRENTTEFSNHPSTSFIKALTEGLLLAAGRLSMGYEWPLSEFTKDRILPLRKIMDDFTDPLMKMALAKREQDLSLDKTPDEKEEPTLLSHLVNHTQGGSKSSERRAFSVYMLAEHPDIENRLRQEIYEKVGSTGAPKYEHMREMRFMKAFLNEVLRLYPPVPVNSRKTTAPVVLPSAGPGQKPVYVPRDINCVYTVMNMHRRTDLWGPDALKFDPDRFLDARVQKYLVPNPYIFCPFNAGPRICLGQQFAYHEASYYLVRLLQQFTEFTLDASANIPPPAHWKSGDGLKPTEKIVPTAHLTLFVKGGLWVRMRELKNDE</sequence>
<dbReference type="Proteomes" id="UP000283269">
    <property type="component" value="Unassembled WGS sequence"/>
</dbReference>